<evidence type="ECO:0000313" key="3">
    <source>
        <dbReference type="Proteomes" id="UP000199110"/>
    </source>
</evidence>
<keyword evidence="1" id="KW-0732">Signal</keyword>
<dbReference type="RefSeq" id="WP_092779542.1">
    <property type="nucleotide sequence ID" value="NZ_FORA01000002.1"/>
</dbReference>
<organism evidence="2 3">
    <name type="scientific">Jannaschia pohangensis</name>
    <dbReference type="NCBI Taxonomy" id="390807"/>
    <lineage>
        <taxon>Bacteria</taxon>
        <taxon>Pseudomonadati</taxon>
        <taxon>Pseudomonadota</taxon>
        <taxon>Alphaproteobacteria</taxon>
        <taxon>Rhodobacterales</taxon>
        <taxon>Roseobacteraceae</taxon>
        <taxon>Jannaschia</taxon>
    </lineage>
</organism>
<sequence length="121" mass="12837">MNRLVAILTAAVLLPSAVHADAADQLAVCVGDTLATLNQDEPVETISVRHEEDRPDGIGTFISGRVGQHEIWVVLFDSEQTPPVVWETDTGETGIPFRTPVPAKVLAAFAGCGAGFAGTWR</sequence>
<keyword evidence="3" id="KW-1185">Reference proteome</keyword>
<accession>A0A1I3MK33</accession>
<dbReference type="AlphaFoldDB" id="A0A1I3MK33"/>
<evidence type="ECO:0000313" key="2">
    <source>
        <dbReference type="EMBL" id="SFI97075.1"/>
    </source>
</evidence>
<protein>
    <submittedName>
        <fullName evidence="2">Uncharacterized protein</fullName>
    </submittedName>
</protein>
<feature type="chain" id="PRO_5011687428" evidence="1">
    <location>
        <begin position="21"/>
        <end position="121"/>
    </location>
</feature>
<dbReference type="EMBL" id="FORA01000002">
    <property type="protein sequence ID" value="SFI97075.1"/>
    <property type="molecule type" value="Genomic_DNA"/>
</dbReference>
<name>A0A1I3MK33_9RHOB</name>
<reference evidence="2 3" key="1">
    <citation type="submission" date="2016-10" db="EMBL/GenBank/DDBJ databases">
        <authorList>
            <person name="de Groot N.N."/>
        </authorList>
    </citation>
    <scope>NUCLEOTIDE SEQUENCE [LARGE SCALE GENOMIC DNA]</scope>
    <source>
        <strain evidence="2 3">DSM 19073</strain>
    </source>
</reference>
<feature type="signal peptide" evidence="1">
    <location>
        <begin position="1"/>
        <end position="20"/>
    </location>
</feature>
<evidence type="ECO:0000256" key="1">
    <source>
        <dbReference type="SAM" id="SignalP"/>
    </source>
</evidence>
<gene>
    <name evidence="2" type="ORF">SAMN04488095_1869</name>
</gene>
<proteinExistence type="predicted"/>
<dbReference type="Proteomes" id="UP000199110">
    <property type="component" value="Unassembled WGS sequence"/>
</dbReference>
<dbReference type="STRING" id="390807.SAMN04488095_1869"/>